<evidence type="ECO:0000313" key="2">
    <source>
        <dbReference type="Proteomes" id="UP001062846"/>
    </source>
</evidence>
<dbReference type="Proteomes" id="UP001062846">
    <property type="component" value="Chromosome 4"/>
</dbReference>
<dbReference type="EMBL" id="CM046391">
    <property type="protein sequence ID" value="KAI8559245.1"/>
    <property type="molecule type" value="Genomic_DNA"/>
</dbReference>
<sequence>MASPGMDSRMLGGGLPFESNTGSNAEDSFASSLLEEFKGNKAKYFELSDIAGHVVEFSADQYGSRFIQQKLETATTGDIVDIMVVGLVEGRSRSWLCLCMQAIEVVDLDQKIKMLKSSMVISYAVCTIRMGSMSSRSVLNVFLRTYSVLSFNVFGQFVSLSTHPYGCHVIQLLVNEMLGSTDENEPLQVGC</sequence>
<comment type="caution">
    <text evidence="1">The sequence shown here is derived from an EMBL/GenBank/DDBJ whole genome shotgun (WGS) entry which is preliminary data.</text>
</comment>
<protein>
    <submittedName>
        <fullName evidence="1">Uncharacterized protein</fullName>
    </submittedName>
</protein>
<accession>A0ACC0P1A3</accession>
<evidence type="ECO:0000313" key="1">
    <source>
        <dbReference type="EMBL" id="KAI8559245.1"/>
    </source>
</evidence>
<name>A0ACC0P1A3_RHOML</name>
<reference evidence="1" key="1">
    <citation type="submission" date="2022-02" db="EMBL/GenBank/DDBJ databases">
        <title>Plant Genome Project.</title>
        <authorList>
            <person name="Zhang R.-G."/>
        </authorList>
    </citation>
    <scope>NUCLEOTIDE SEQUENCE</scope>
    <source>
        <strain evidence="1">AT1</strain>
    </source>
</reference>
<organism evidence="1 2">
    <name type="scientific">Rhododendron molle</name>
    <name type="common">Chinese azalea</name>
    <name type="synonym">Azalea mollis</name>
    <dbReference type="NCBI Taxonomy" id="49168"/>
    <lineage>
        <taxon>Eukaryota</taxon>
        <taxon>Viridiplantae</taxon>
        <taxon>Streptophyta</taxon>
        <taxon>Embryophyta</taxon>
        <taxon>Tracheophyta</taxon>
        <taxon>Spermatophyta</taxon>
        <taxon>Magnoliopsida</taxon>
        <taxon>eudicotyledons</taxon>
        <taxon>Gunneridae</taxon>
        <taxon>Pentapetalae</taxon>
        <taxon>asterids</taxon>
        <taxon>Ericales</taxon>
        <taxon>Ericaceae</taxon>
        <taxon>Ericoideae</taxon>
        <taxon>Rhodoreae</taxon>
        <taxon>Rhododendron</taxon>
    </lineage>
</organism>
<keyword evidence="2" id="KW-1185">Reference proteome</keyword>
<gene>
    <name evidence="1" type="ORF">RHMOL_Rhmol04G0157500</name>
</gene>
<proteinExistence type="predicted"/>